<feature type="region of interest" description="Disordered" evidence="14">
    <location>
        <begin position="1"/>
        <end position="26"/>
    </location>
</feature>
<comment type="pathway">
    <text evidence="3 13">Purine metabolism; IMP biosynthesis via salvage pathway; IMP from hypoxanthine: step 1/1.</text>
</comment>
<organism evidence="16 17">
    <name type="scientific">Seminavis robusta</name>
    <dbReference type="NCBI Taxonomy" id="568900"/>
    <lineage>
        <taxon>Eukaryota</taxon>
        <taxon>Sar</taxon>
        <taxon>Stramenopiles</taxon>
        <taxon>Ochrophyta</taxon>
        <taxon>Bacillariophyta</taxon>
        <taxon>Bacillariophyceae</taxon>
        <taxon>Bacillariophycidae</taxon>
        <taxon>Naviculales</taxon>
        <taxon>Naviculaceae</taxon>
        <taxon>Seminavis</taxon>
    </lineage>
</organism>
<dbReference type="GO" id="GO:0032264">
    <property type="term" value="P:IMP salvage"/>
    <property type="evidence" value="ECO:0007669"/>
    <property type="project" value="TreeGrafter"/>
</dbReference>
<dbReference type="Pfam" id="PF00156">
    <property type="entry name" value="Pribosyltran"/>
    <property type="match status" value="1"/>
</dbReference>
<dbReference type="Proteomes" id="UP001153069">
    <property type="component" value="Unassembled WGS sequence"/>
</dbReference>
<evidence type="ECO:0000256" key="1">
    <source>
        <dbReference type="ARBA" id="ARBA00001946"/>
    </source>
</evidence>
<dbReference type="OrthoDB" id="9449045at2759"/>
<dbReference type="GO" id="GO:0000166">
    <property type="term" value="F:nucleotide binding"/>
    <property type="evidence" value="ECO:0007669"/>
    <property type="project" value="UniProtKB-KW"/>
</dbReference>
<comment type="subcellular location">
    <subcellularLocation>
        <location evidence="2 13">Cytoplasm</location>
    </subcellularLocation>
</comment>
<keyword evidence="9 13" id="KW-0479">Metal-binding</keyword>
<evidence type="ECO:0000256" key="13">
    <source>
        <dbReference type="RuleBase" id="RU364099"/>
    </source>
</evidence>
<evidence type="ECO:0000256" key="5">
    <source>
        <dbReference type="ARBA" id="ARBA00011895"/>
    </source>
</evidence>
<evidence type="ECO:0000256" key="8">
    <source>
        <dbReference type="ARBA" id="ARBA00022679"/>
    </source>
</evidence>
<comment type="cofactor">
    <cofactor evidence="1 13">
        <name>Mg(2+)</name>
        <dbReference type="ChEBI" id="CHEBI:18420"/>
    </cofactor>
</comment>
<keyword evidence="17" id="KW-1185">Reference proteome</keyword>
<evidence type="ECO:0000256" key="11">
    <source>
        <dbReference type="ARBA" id="ARBA00022741"/>
    </source>
</evidence>
<dbReference type="GO" id="GO:0006178">
    <property type="term" value="P:guanine salvage"/>
    <property type="evidence" value="ECO:0007669"/>
    <property type="project" value="TreeGrafter"/>
</dbReference>
<reference evidence="16" key="1">
    <citation type="submission" date="2020-06" db="EMBL/GenBank/DDBJ databases">
        <authorList>
            <consortium name="Plant Systems Biology data submission"/>
        </authorList>
    </citation>
    <scope>NUCLEOTIDE SEQUENCE</scope>
    <source>
        <strain evidence="16">D6</strain>
    </source>
</reference>
<proteinExistence type="inferred from homology"/>
<dbReference type="PANTHER" id="PTHR43340:SF1">
    <property type="entry name" value="HYPOXANTHINE PHOSPHORIBOSYLTRANSFERASE"/>
    <property type="match status" value="1"/>
</dbReference>
<dbReference type="GO" id="GO:0046100">
    <property type="term" value="P:hypoxanthine metabolic process"/>
    <property type="evidence" value="ECO:0007669"/>
    <property type="project" value="TreeGrafter"/>
</dbReference>
<accession>A0A9N8HQZ5</accession>
<dbReference type="GO" id="GO:0005829">
    <property type="term" value="C:cytosol"/>
    <property type="evidence" value="ECO:0007669"/>
    <property type="project" value="TreeGrafter"/>
</dbReference>
<dbReference type="GO" id="GO:0032263">
    <property type="term" value="P:GMP salvage"/>
    <property type="evidence" value="ECO:0007669"/>
    <property type="project" value="TreeGrafter"/>
</dbReference>
<dbReference type="InterPro" id="IPR000836">
    <property type="entry name" value="PRTase_dom"/>
</dbReference>
<keyword evidence="6 13" id="KW-0963">Cytoplasm</keyword>
<evidence type="ECO:0000256" key="7">
    <source>
        <dbReference type="ARBA" id="ARBA00022676"/>
    </source>
</evidence>
<dbReference type="EMBL" id="CAICTM010001502">
    <property type="protein sequence ID" value="CAB9524183.1"/>
    <property type="molecule type" value="Genomic_DNA"/>
</dbReference>
<dbReference type="SUPFAM" id="SSF53271">
    <property type="entry name" value="PRTase-like"/>
    <property type="match status" value="1"/>
</dbReference>
<protein>
    <recommendedName>
        <fullName evidence="5 13">Hypoxanthine phosphoribosyltransferase</fullName>
        <ecNumber evidence="5 13">2.4.2.8</ecNumber>
    </recommendedName>
</protein>
<keyword evidence="12 13" id="KW-0460">Magnesium</keyword>
<evidence type="ECO:0000256" key="9">
    <source>
        <dbReference type="ARBA" id="ARBA00022723"/>
    </source>
</evidence>
<name>A0A9N8HQZ5_9STRA</name>
<comment type="caution">
    <text evidence="16">The sequence shown here is derived from an EMBL/GenBank/DDBJ whole genome shotgun (WGS) entry which is preliminary data.</text>
</comment>
<dbReference type="InterPro" id="IPR029057">
    <property type="entry name" value="PRTase-like"/>
</dbReference>
<evidence type="ECO:0000313" key="16">
    <source>
        <dbReference type="EMBL" id="CAB9524183.1"/>
    </source>
</evidence>
<feature type="domain" description="Phosphoribosyltransferase" evidence="15">
    <location>
        <begin position="45"/>
        <end position="196"/>
    </location>
</feature>
<keyword evidence="8 13" id="KW-0808">Transferase</keyword>
<dbReference type="GO" id="GO:0004422">
    <property type="term" value="F:hypoxanthine phosphoribosyltransferase activity"/>
    <property type="evidence" value="ECO:0007669"/>
    <property type="project" value="InterPro"/>
</dbReference>
<keyword evidence="7 13" id="KW-0328">Glycosyltransferase</keyword>
<evidence type="ECO:0000256" key="2">
    <source>
        <dbReference type="ARBA" id="ARBA00004496"/>
    </source>
</evidence>
<evidence type="ECO:0000256" key="4">
    <source>
        <dbReference type="ARBA" id="ARBA00008391"/>
    </source>
</evidence>
<dbReference type="NCBIfam" id="TIGR01203">
    <property type="entry name" value="HGPRTase"/>
    <property type="match status" value="1"/>
</dbReference>
<comment type="catalytic activity">
    <reaction evidence="13">
        <text>IMP + diphosphate = hypoxanthine + 5-phospho-alpha-D-ribose 1-diphosphate</text>
        <dbReference type="Rhea" id="RHEA:17973"/>
        <dbReference type="ChEBI" id="CHEBI:17368"/>
        <dbReference type="ChEBI" id="CHEBI:33019"/>
        <dbReference type="ChEBI" id="CHEBI:58017"/>
        <dbReference type="ChEBI" id="CHEBI:58053"/>
        <dbReference type="EC" id="2.4.2.8"/>
    </reaction>
</comment>
<evidence type="ECO:0000256" key="3">
    <source>
        <dbReference type="ARBA" id="ARBA00004669"/>
    </source>
</evidence>
<dbReference type="Gene3D" id="3.40.50.2020">
    <property type="match status" value="1"/>
</dbReference>
<keyword evidence="11 13" id="KW-0547">Nucleotide-binding</keyword>
<dbReference type="GO" id="GO:0000287">
    <property type="term" value="F:magnesium ion binding"/>
    <property type="evidence" value="ECO:0007669"/>
    <property type="project" value="TreeGrafter"/>
</dbReference>
<dbReference type="GO" id="GO:0006166">
    <property type="term" value="P:purine ribonucleoside salvage"/>
    <property type="evidence" value="ECO:0007669"/>
    <property type="project" value="UniProtKB-KW"/>
</dbReference>
<dbReference type="AlphaFoldDB" id="A0A9N8HQZ5"/>
<dbReference type="CDD" id="cd06223">
    <property type="entry name" value="PRTases_typeI"/>
    <property type="match status" value="1"/>
</dbReference>
<dbReference type="PANTHER" id="PTHR43340">
    <property type="entry name" value="HYPOXANTHINE-GUANINE PHOSPHORIBOSYLTRANSFERASE"/>
    <property type="match status" value="1"/>
</dbReference>
<sequence length="222" mass="24690">MTSTANKRETTVIPDEGTSNVDPATRLYPPEYEGHLGSLLISHEEIDSRVQELAQCIHEDYKGTRPVMLCTLKGACPFYQHLLDALQDLKQGYTMEFLRASSYVGAATSGNVTLLGSELNKEDLENRHVILVEDIVDTGTTLANLLPLLQKFELKSLEVCTMLEKRLGDDKTPAAKAKYAGFSIPNKFVLGFGLDYNELYRDLKDIWVISQAGIDFDAKSLV</sequence>
<gene>
    <name evidence="16" type="ORF">SEMRO_1504_G278150.1</name>
</gene>
<dbReference type="InterPro" id="IPR005904">
    <property type="entry name" value="Hxn_phspho_trans"/>
</dbReference>
<dbReference type="InterPro" id="IPR050408">
    <property type="entry name" value="HGPRT"/>
</dbReference>
<evidence type="ECO:0000256" key="10">
    <source>
        <dbReference type="ARBA" id="ARBA00022726"/>
    </source>
</evidence>
<comment type="similarity">
    <text evidence="4 13">Belongs to the purine/pyrimidine phosphoribosyltransferase family.</text>
</comment>
<feature type="compositionally biased region" description="Basic and acidic residues" evidence="14">
    <location>
        <begin position="1"/>
        <end position="10"/>
    </location>
</feature>
<dbReference type="EC" id="2.4.2.8" evidence="5 13"/>
<evidence type="ECO:0000256" key="6">
    <source>
        <dbReference type="ARBA" id="ARBA00022490"/>
    </source>
</evidence>
<evidence type="ECO:0000313" key="17">
    <source>
        <dbReference type="Proteomes" id="UP001153069"/>
    </source>
</evidence>
<evidence type="ECO:0000259" key="15">
    <source>
        <dbReference type="Pfam" id="PF00156"/>
    </source>
</evidence>
<evidence type="ECO:0000256" key="12">
    <source>
        <dbReference type="ARBA" id="ARBA00022842"/>
    </source>
</evidence>
<evidence type="ECO:0000256" key="14">
    <source>
        <dbReference type="SAM" id="MobiDB-lite"/>
    </source>
</evidence>
<keyword evidence="10 13" id="KW-0660">Purine salvage</keyword>